<sequence length="94" mass="10179">MSESAVPSPRPIRVPVRYRTGEAGETSRVVHMAVWTSSAVYLAMCGAELDGHRAEVVVSGMPCMPCVRELALREDRPDRSGRAVVAPADFRLPG</sequence>
<dbReference type="AlphaFoldDB" id="A0A840NE50"/>
<reference evidence="1 2" key="1">
    <citation type="submission" date="2020-08" db="EMBL/GenBank/DDBJ databases">
        <title>Sequencing the genomes of 1000 actinobacteria strains.</title>
        <authorList>
            <person name="Klenk H.-P."/>
        </authorList>
    </citation>
    <scope>NUCLEOTIDE SEQUENCE [LARGE SCALE GENOMIC DNA]</scope>
    <source>
        <strain evidence="1 2">DSM 45582</strain>
    </source>
</reference>
<accession>A0A840NE50</accession>
<keyword evidence="2" id="KW-1185">Reference proteome</keyword>
<gene>
    <name evidence="1" type="ORF">BJ969_000580</name>
</gene>
<protein>
    <submittedName>
        <fullName evidence="1">Uncharacterized protein</fullName>
    </submittedName>
</protein>
<organism evidence="1 2">
    <name type="scientific">Saccharopolyspora gloriosae</name>
    <dbReference type="NCBI Taxonomy" id="455344"/>
    <lineage>
        <taxon>Bacteria</taxon>
        <taxon>Bacillati</taxon>
        <taxon>Actinomycetota</taxon>
        <taxon>Actinomycetes</taxon>
        <taxon>Pseudonocardiales</taxon>
        <taxon>Pseudonocardiaceae</taxon>
        <taxon>Saccharopolyspora</taxon>
    </lineage>
</organism>
<evidence type="ECO:0000313" key="2">
    <source>
        <dbReference type="Proteomes" id="UP000580474"/>
    </source>
</evidence>
<proteinExistence type="predicted"/>
<dbReference type="RefSeq" id="WP_184477050.1">
    <property type="nucleotide sequence ID" value="NZ_JACHIV010000001.1"/>
</dbReference>
<name>A0A840NE50_9PSEU</name>
<dbReference type="Proteomes" id="UP000580474">
    <property type="component" value="Unassembled WGS sequence"/>
</dbReference>
<dbReference type="EMBL" id="JACHIV010000001">
    <property type="protein sequence ID" value="MBB5067492.1"/>
    <property type="molecule type" value="Genomic_DNA"/>
</dbReference>
<evidence type="ECO:0000313" key="1">
    <source>
        <dbReference type="EMBL" id="MBB5067492.1"/>
    </source>
</evidence>
<comment type="caution">
    <text evidence="1">The sequence shown here is derived from an EMBL/GenBank/DDBJ whole genome shotgun (WGS) entry which is preliminary data.</text>
</comment>